<name>A0A0N9HWA7_9PSEU</name>
<gene>
    <name evidence="1" type="ORF">AOZ06_24190</name>
</gene>
<evidence type="ECO:0000313" key="1">
    <source>
        <dbReference type="EMBL" id="ALG09589.1"/>
    </source>
</evidence>
<dbReference type="KEGG" id="kphy:AOZ06_24190"/>
<reference evidence="1 2" key="1">
    <citation type="submission" date="2015-07" db="EMBL/GenBank/DDBJ databases">
        <title>Genome sequencing of Kibdelosporangium phytohabitans.</title>
        <authorList>
            <person name="Qin S."/>
            <person name="Xing K."/>
        </authorList>
    </citation>
    <scope>NUCLEOTIDE SEQUENCE [LARGE SCALE GENOMIC DNA]</scope>
    <source>
        <strain evidence="1 2">KLBMP1111</strain>
    </source>
</reference>
<accession>A0A0N9HWA7</accession>
<keyword evidence="2" id="KW-1185">Reference proteome</keyword>
<evidence type="ECO:0000313" key="2">
    <source>
        <dbReference type="Proteomes" id="UP000063699"/>
    </source>
</evidence>
<dbReference type="Proteomes" id="UP000063699">
    <property type="component" value="Chromosome"/>
</dbReference>
<dbReference type="AlphaFoldDB" id="A0A0N9HWA7"/>
<proteinExistence type="predicted"/>
<dbReference type="InterPro" id="IPR012338">
    <property type="entry name" value="Beta-lactam/transpept-like"/>
</dbReference>
<organism evidence="1 2">
    <name type="scientific">Kibdelosporangium phytohabitans</name>
    <dbReference type="NCBI Taxonomy" id="860235"/>
    <lineage>
        <taxon>Bacteria</taxon>
        <taxon>Bacillati</taxon>
        <taxon>Actinomycetota</taxon>
        <taxon>Actinomycetes</taxon>
        <taxon>Pseudonocardiales</taxon>
        <taxon>Pseudonocardiaceae</taxon>
        <taxon>Kibdelosporangium</taxon>
    </lineage>
</organism>
<dbReference type="EMBL" id="CP012752">
    <property type="protein sequence ID" value="ALG09589.1"/>
    <property type="molecule type" value="Genomic_DNA"/>
</dbReference>
<dbReference type="Gene3D" id="3.40.710.10">
    <property type="entry name" value="DD-peptidase/beta-lactamase superfamily"/>
    <property type="match status" value="1"/>
</dbReference>
<dbReference type="STRING" id="860235.AOZ06_24190"/>
<dbReference type="SUPFAM" id="SSF56601">
    <property type="entry name" value="beta-lactamase/transpeptidase-like"/>
    <property type="match status" value="1"/>
</dbReference>
<sequence>MAGTGEDLNLFFAALLSGRLLPPAQLAEMKRTVPATLFPHAGHGLGLVGFPLSCGVDIWGHGGTLPGYRTCGGVTADGRAVNASVNQIAESPDGSIHVMRVVDTAVCSPS</sequence>
<protein>
    <submittedName>
        <fullName evidence="1">Uncharacterized protein</fullName>
    </submittedName>
</protein>